<reference evidence="2" key="2">
    <citation type="submission" date="2025-08" db="UniProtKB">
        <authorList>
            <consortium name="RefSeq"/>
        </authorList>
    </citation>
    <scope>IDENTIFICATION</scope>
    <source>
        <tissue evidence="2">Leaf</tissue>
    </source>
</reference>
<evidence type="ECO:0000313" key="1">
    <source>
        <dbReference type="Proteomes" id="UP000790787"/>
    </source>
</evidence>
<evidence type="ECO:0000313" key="2">
    <source>
        <dbReference type="RefSeq" id="XP_075110716.1"/>
    </source>
</evidence>
<reference evidence="1" key="1">
    <citation type="journal article" date="2014" name="Nat. Commun.">
        <title>The tobacco genome sequence and its comparison with those of tomato and potato.</title>
        <authorList>
            <person name="Sierro N."/>
            <person name="Battey J.N."/>
            <person name="Ouadi S."/>
            <person name="Bakaher N."/>
            <person name="Bovet L."/>
            <person name="Willig A."/>
            <person name="Goepfert S."/>
            <person name="Peitsch M.C."/>
            <person name="Ivanov N.V."/>
        </authorList>
    </citation>
    <scope>NUCLEOTIDE SEQUENCE [LARGE SCALE GENOMIC DNA]</scope>
</reference>
<gene>
    <name evidence="2" type="primary">LOC107829819</name>
</gene>
<sequence>MKGVMRFGKKGKLSSRFIGSFEVFRRIGEVDYELALLPNMSSVHPVFHVSMLRKYIGDPSHVLNFSTVQLDDDLTYDVEPVAILGRQVWKLSSKDIASVKVQWRGRTVDEATWGPSRRCGADILTCLRLQIRREWRPIRGAKASRARDLASSRFRRSWSCSRVLIIASFRRIQGVLR</sequence>
<keyword evidence="1" id="KW-1185">Reference proteome</keyword>
<proteinExistence type="predicted"/>
<dbReference type="RefSeq" id="XP_075110716.1">
    <property type="nucleotide sequence ID" value="XM_075254615.1"/>
</dbReference>
<name>A0AC58UMJ1_TOBAC</name>
<accession>A0AC58UMJ1</accession>
<organism evidence="1 2">
    <name type="scientific">Nicotiana tabacum</name>
    <name type="common">Common tobacco</name>
    <dbReference type="NCBI Taxonomy" id="4097"/>
    <lineage>
        <taxon>Eukaryota</taxon>
        <taxon>Viridiplantae</taxon>
        <taxon>Streptophyta</taxon>
        <taxon>Embryophyta</taxon>
        <taxon>Tracheophyta</taxon>
        <taxon>Spermatophyta</taxon>
        <taxon>Magnoliopsida</taxon>
        <taxon>eudicotyledons</taxon>
        <taxon>Gunneridae</taxon>
        <taxon>Pentapetalae</taxon>
        <taxon>asterids</taxon>
        <taxon>lamiids</taxon>
        <taxon>Solanales</taxon>
        <taxon>Solanaceae</taxon>
        <taxon>Nicotianoideae</taxon>
        <taxon>Nicotianeae</taxon>
        <taxon>Nicotiana</taxon>
    </lineage>
</organism>
<protein>
    <submittedName>
        <fullName evidence="2">Uncharacterized protein LOC107829819</fullName>
    </submittedName>
</protein>
<dbReference type="Proteomes" id="UP000790787">
    <property type="component" value="Chromosome 6"/>
</dbReference>